<feature type="region of interest" description="Disordered" evidence="1">
    <location>
        <begin position="137"/>
        <end position="180"/>
    </location>
</feature>
<comment type="caution">
    <text evidence="2">The sequence shown here is derived from an EMBL/GenBank/DDBJ whole genome shotgun (WGS) entry which is preliminary data.</text>
</comment>
<reference evidence="2" key="1">
    <citation type="submission" date="2020-03" db="EMBL/GenBank/DDBJ databases">
        <authorList>
            <person name="Weist P."/>
        </authorList>
    </citation>
    <scope>NUCLEOTIDE SEQUENCE</scope>
</reference>
<protein>
    <submittedName>
        <fullName evidence="2">Uncharacterized protein</fullName>
    </submittedName>
</protein>
<organism evidence="2 3">
    <name type="scientific">Pleuronectes platessa</name>
    <name type="common">European plaice</name>
    <dbReference type="NCBI Taxonomy" id="8262"/>
    <lineage>
        <taxon>Eukaryota</taxon>
        <taxon>Metazoa</taxon>
        <taxon>Chordata</taxon>
        <taxon>Craniata</taxon>
        <taxon>Vertebrata</taxon>
        <taxon>Euteleostomi</taxon>
        <taxon>Actinopterygii</taxon>
        <taxon>Neopterygii</taxon>
        <taxon>Teleostei</taxon>
        <taxon>Neoteleostei</taxon>
        <taxon>Acanthomorphata</taxon>
        <taxon>Carangaria</taxon>
        <taxon>Pleuronectiformes</taxon>
        <taxon>Pleuronectoidei</taxon>
        <taxon>Pleuronectidae</taxon>
        <taxon>Pleuronectes</taxon>
    </lineage>
</organism>
<feature type="compositionally biased region" description="Low complexity" evidence="1">
    <location>
        <begin position="29"/>
        <end position="42"/>
    </location>
</feature>
<dbReference type="EMBL" id="CADEAL010002469">
    <property type="protein sequence ID" value="CAB1440579.1"/>
    <property type="molecule type" value="Genomic_DNA"/>
</dbReference>
<feature type="compositionally biased region" description="Polar residues" evidence="1">
    <location>
        <begin position="149"/>
        <end position="159"/>
    </location>
</feature>
<evidence type="ECO:0000313" key="3">
    <source>
        <dbReference type="Proteomes" id="UP001153269"/>
    </source>
</evidence>
<proteinExistence type="predicted"/>
<accession>A0A9N7UYB4</accession>
<feature type="region of interest" description="Disordered" evidence="1">
    <location>
        <begin position="1"/>
        <end position="97"/>
    </location>
</feature>
<keyword evidence="3" id="KW-1185">Reference proteome</keyword>
<feature type="compositionally biased region" description="Polar residues" evidence="1">
    <location>
        <begin position="65"/>
        <end position="74"/>
    </location>
</feature>
<feature type="compositionally biased region" description="Basic and acidic residues" evidence="1">
    <location>
        <begin position="10"/>
        <end position="26"/>
    </location>
</feature>
<sequence>MAFKSPPTPPRRESQQQGEGFREEQTNRAQCVCTSTSSSASVPERQQTYSSGDGVPPLSDPLESDCNTLASYSLTRGLPPTDDAPTDPKKHPLGVDLDQGRLLKGTCQQGLDTHHRHDVHNISKVDLHRSQRLGSVTFENSRPLPPSGSSPAVNNTPSSPDAIDPGANSGRTPPSRGTPPVWFQLSKCRRKYQMPVGLMTSGSAHGGFTTCNPPSRCSLSPHLLLLGPGASPPRHRCFCGSSSTSF</sequence>
<name>A0A9N7UYB4_PLEPL</name>
<evidence type="ECO:0000256" key="1">
    <source>
        <dbReference type="SAM" id="MobiDB-lite"/>
    </source>
</evidence>
<dbReference type="Proteomes" id="UP001153269">
    <property type="component" value="Unassembled WGS sequence"/>
</dbReference>
<evidence type="ECO:0000313" key="2">
    <source>
        <dbReference type="EMBL" id="CAB1440579.1"/>
    </source>
</evidence>
<dbReference type="AlphaFoldDB" id="A0A9N7UYB4"/>
<gene>
    <name evidence="2" type="ORF">PLEPLA_LOCUS28345</name>
</gene>